<keyword evidence="18" id="KW-1185">Reference proteome</keyword>
<feature type="domain" description="HAMP" evidence="16">
    <location>
        <begin position="194"/>
        <end position="246"/>
    </location>
</feature>
<dbReference type="InterPro" id="IPR003660">
    <property type="entry name" value="HAMP_dom"/>
</dbReference>
<keyword evidence="9 17" id="KW-0418">Kinase</keyword>
<dbReference type="Gene3D" id="3.30.565.10">
    <property type="entry name" value="Histidine kinase-like ATPase, C-terminal domain"/>
    <property type="match status" value="1"/>
</dbReference>
<dbReference type="PANTHER" id="PTHR45528:SF1">
    <property type="entry name" value="SENSOR HISTIDINE KINASE CPXA"/>
    <property type="match status" value="1"/>
</dbReference>
<accession>A0ABU1IS90</accession>
<evidence type="ECO:0000256" key="12">
    <source>
        <dbReference type="ARBA" id="ARBA00023012"/>
    </source>
</evidence>
<organism evidence="17 18">
    <name type="scientific">Paenibacillus hunanensis</name>
    <dbReference type="NCBI Taxonomy" id="539262"/>
    <lineage>
        <taxon>Bacteria</taxon>
        <taxon>Bacillati</taxon>
        <taxon>Bacillota</taxon>
        <taxon>Bacilli</taxon>
        <taxon>Bacillales</taxon>
        <taxon>Paenibacillaceae</taxon>
        <taxon>Paenibacillus</taxon>
    </lineage>
</organism>
<keyword evidence="6" id="KW-0808">Transferase</keyword>
<keyword evidence="13 14" id="KW-0472">Membrane</keyword>
<evidence type="ECO:0000256" key="3">
    <source>
        <dbReference type="ARBA" id="ARBA00012438"/>
    </source>
</evidence>
<dbReference type="PANTHER" id="PTHR45528">
    <property type="entry name" value="SENSOR HISTIDINE KINASE CPXA"/>
    <property type="match status" value="1"/>
</dbReference>
<evidence type="ECO:0000256" key="11">
    <source>
        <dbReference type="ARBA" id="ARBA00022989"/>
    </source>
</evidence>
<dbReference type="InterPro" id="IPR003594">
    <property type="entry name" value="HATPase_dom"/>
</dbReference>
<evidence type="ECO:0000256" key="5">
    <source>
        <dbReference type="ARBA" id="ARBA00022553"/>
    </source>
</evidence>
<dbReference type="Pfam" id="PF00672">
    <property type="entry name" value="HAMP"/>
    <property type="match status" value="1"/>
</dbReference>
<keyword evidence="10" id="KW-0067">ATP-binding</keyword>
<dbReference type="SMART" id="SM00304">
    <property type="entry name" value="HAMP"/>
    <property type="match status" value="1"/>
</dbReference>
<dbReference type="PROSITE" id="PS50885">
    <property type="entry name" value="HAMP"/>
    <property type="match status" value="1"/>
</dbReference>
<dbReference type="CDD" id="cd00075">
    <property type="entry name" value="HATPase"/>
    <property type="match status" value="1"/>
</dbReference>
<dbReference type="SUPFAM" id="SSF158472">
    <property type="entry name" value="HAMP domain-like"/>
    <property type="match status" value="1"/>
</dbReference>
<dbReference type="InterPro" id="IPR004358">
    <property type="entry name" value="Sig_transdc_His_kin-like_C"/>
</dbReference>
<gene>
    <name evidence="17" type="ORF">JOC58_000008</name>
</gene>
<dbReference type="Gene3D" id="6.10.340.10">
    <property type="match status" value="1"/>
</dbReference>
<evidence type="ECO:0000256" key="7">
    <source>
        <dbReference type="ARBA" id="ARBA00022692"/>
    </source>
</evidence>
<dbReference type="CDD" id="cd06225">
    <property type="entry name" value="HAMP"/>
    <property type="match status" value="1"/>
</dbReference>
<evidence type="ECO:0000256" key="8">
    <source>
        <dbReference type="ARBA" id="ARBA00022741"/>
    </source>
</evidence>
<dbReference type="PROSITE" id="PS50109">
    <property type="entry name" value="HIS_KIN"/>
    <property type="match status" value="1"/>
</dbReference>
<evidence type="ECO:0000256" key="4">
    <source>
        <dbReference type="ARBA" id="ARBA00022475"/>
    </source>
</evidence>
<proteinExistence type="predicted"/>
<evidence type="ECO:0000259" key="16">
    <source>
        <dbReference type="PROSITE" id="PS50885"/>
    </source>
</evidence>
<dbReference type="Proteomes" id="UP001185028">
    <property type="component" value="Unassembled WGS sequence"/>
</dbReference>
<evidence type="ECO:0000256" key="14">
    <source>
        <dbReference type="SAM" id="Phobius"/>
    </source>
</evidence>
<dbReference type="InterPro" id="IPR003661">
    <property type="entry name" value="HisK_dim/P_dom"/>
</dbReference>
<evidence type="ECO:0000256" key="6">
    <source>
        <dbReference type="ARBA" id="ARBA00022679"/>
    </source>
</evidence>
<evidence type="ECO:0000313" key="17">
    <source>
        <dbReference type="EMBL" id="MDR6242124.1"/>
    </source>
</evidence>
<protein>
    <recommendedName>
        <fullName evidence="3">histidine kinase</fullName>
        <ecNumber evidence="3">2.7.13.3</ecNumber>
    </recommendedName>
</protein>
<dbReference type="SUPFAM" id="SSF55874">
    <property type="entry name" value="ATPase domain of HSP90 chaperone/DNA topoisomerase II/histidine kinase"/>
    <property type="match status" value="1"/>
</dbReference>
<dbReference type="GO" id="GO:0016301">
    <property type="term" value="F:kinase activity"/>
    <property type="evidence" value="ECO:0007669"/>
    <property type="project" value="UniProtKB-KW"/>
</dbReference>
<evidence type="ECO:0000256" key="9">
    <source>
        <dbReference type="ARBA" id="ARBA00022777"/>
    </source>
</evidence>
<dbReference type="InterPro" id="IPR036097">
    <property type="entry name" value="HisK_dim/P_sf"/>
</dbReference>
<keyword evidence="12" id="KW-0902">Two-component regulatory system</keyword>
<evidence type="ECO:0000256" key="13">
    <source>
        <dbReference type="ARBA" id="ARBA00023136"/>
    </source>
</evidence>
<keyword evidence="4" id="KW-1003">Cell membrane</keyword>
<dbReference type="Pfam" id="PF02518">
    <property type="entry name" value="HATPase_c"/>
    <property type="match status" value="1"/>
</dbReference>
<comment type="subcellular location">
    <subcellularLocation>
        <location evidence="2">Cell membrane</location>
        <topology evidence="2">Multi-pass membrane protein</topology>
    </subcellularLocation>
</comment>
<dbReference type="Gene3D" id="1.10.287.130">
    <property type="match status" value="1"/>
</dbReference>
<sequence length="489" mass="55891">MMIRKISIKFLIGFFLIFSLSFVVLDQTVKEFIRSSNQSLVTDELEGLKNNSNGYVYQAFLINHYSNNQLYFGEIAKEIAVDLNRMTDSRVGIYSLTGKLLYTPDRSAFPSDMQSDLQQAVAGNTAYSITYNGKSTTVLFSYPVIIDGAKVGILRFHKDFSSLYQQTGQILQITLYIALAIFVAAFLFSYILSRHITIPLVQLTKASTEVKKGNLGIRLHFKRKDEIGRLAENFNDMIGKISHQIEIIEKDRDHLKQLHEQEKRFFDNITHELKTPLTSILGYAEIIRQNGEKDPIFFTKGMNHIIEESRRLHSMVLKLLEVSRNNHMTHERRIVDAGIILRDVCESMTIRANRYHKRIQYDVIDELLLLGDRDGVRQLFINLIDNAIKHSLPGSIVSVKGKRVEDRIEFVFSNPSDPLDSEYISRLFQPFYFVHSVDIEEGSVGLGLSIVKSIIKQMDGAIHITNEHNFTIVTVQLIALSEVEMETSS</sequence>
<dbReference type="SMART" id="SM00387">
    <property type="entry name" value="HATPase_c"/>
    <property type="match status" value="1"/>
</dbReference>
<name>A0ABU1IS90_9BACL</name>
<keyword evidence="11 14" id="KW-1133">Transmembrane helix</keyword>
<dbReference type="InterPro" id="IPR036890">
    <property type="entry name" value="HATPase_C_sf"/>
</dbReference>
<dbReference type="PRINTS" id="PR00344">
    <property type="entry name" value="BCTRLSENSOR"/>
</dbReference>
<feature type="domain" description="Histidine kinase" evidence="15">
    <location>
        <begin position="268"/>
        <end position="481"/>
    </location>
</feature>
<dbReference type="SMART" id="SM00388">
    <property type="entry name" value="HisKA"/>
    <property type="match status" value="1"/>
</dbReference>
<keyword evidence="8" id="KW-0547">Nucleotide-binding</keyword>
<evidence type="ECO:0000256" key="10">
    <source>
        <dbReference type="ARBA" id="ARBA00022840"/>
    </source>
</evidence>
<feature type="transmembrane region" description="Helical" evidence="14">
    <location>
        <begin position="173"/>
        <end position="192"/>
    </location>
</feature>
<dbReference type="Pfam" id="PF00512">
    <property type="entry name" value="HisKA"/>
    <property type="match status" value="1"/>
</dbReference>
<reference evidence="17 18" key="1">
    <citation type="submission" date="2023-07" db="EMBL/GenBank/DDBJ databases">
        <title>Genomic Encyclopedia of Type Strains, Phase IV (KMG-IV): sequencing the most valuable type-strain genomes for metagenomic binning, comparative biology and taxonomic classification.</title>
        <authorList>
            <person name="Goeker M."/>
        </authorList>
    </citation>
    <scope>NUCLEOTIDE SEQUENCE [LARGE SCALE GENOMIC DNA]</scope>
    <source>
        <strain evidence="17 18">DSM 22170</strain>
    </source>
</reference>
<dbReference type="InterPro" id="IPR005467">
    <property type="entry name" value="His_kinase_dom"/>
</dbReference>
<evidence type="ECO:0000313" key="18">
    <source>
        <dbReference type="Proteomes" id="UP001185028"/>
    </source>
</evidence>
<evidence type="ECO:0000259" key="15">
    <source>
        <dbReference type="PROSITE" id="PS50109"/>
    </source>
</evidence>
<comment type="catalytic activity">
    <reaction evidence="1">
        <text>ATP + protein L-histidine = ADP + protein N-phospho-L-histidine.</text>
        <dbReference type="EC" id="2.7.13.3"/>
    </reaction>
</comment>
<evidence type="ECO:0000256" key="2">
    <source>
        <dbReference type="ARBA" id="ARBA00004651"/>
    </source>
</evidence>
<dbReference type="InterPro" id="IPR050398">
    <property type="entry name" value="HssS/ArlS-like"/>
</dbReference>
<dbReference type="EMBL" id="JAVDQH010000001">
    <property type="protein sequence ID" value="MDR6242124.1"/>
    <property type="molecule type" value="Genomic_DNA"/>
</dbReference>
<dbReference type="EC" id="2.7.13.3" evidence="3"/>
<evidence type="ECO:0000256" key="1">
    <source>
        <dbReference type="ARBA" id="ARBA00000085"/>
    </source>
</evidence>
<dbReference type="SUPFAM" id="SSF47384">
    <property type="entry name" value="Homodimeric domain of signal transducing histidine kinase"/>
    <property type="match status" value="1"/>
</dbReference>
<keyword evidence="7 14" id="KW-0812">Transmembrane</keyword>
<keyword evidence="5" id="KW-0597">Phosphoprotein</keyword>
<comment type="caution">
    <text evidence="17">The sequence shown here is derived from an EMBL/GenBank/DDBJ whole genome shotgun (WGS) entry which is preliminary data.</text>
</comment>
<dbReference type="CDD" id="cd00082">
    <property type="entry name" value="HisKA"/>
    <property type="match status" value="1"/>
</dbReference>